<evidence type="ECO:0000313" key="18">
    <source>
        <dbReference type="Proteomes" id="UP000280099"/>
    </source>
</evidence>
<keyword evidence="11 14" id="KW-0411">Iron-sulfur</keyword>
<dbReference type="GO" id="GO:0051539">
    <property type="term" value="F:4 iron, 4 sulfur cluster binding"/>
    <property type="evidence" value="ECO:0007669"/>
    <property type="project" value="UniProtKB-KW"/>
</dbReference>
<feature type="binding site" evidence="14">
    <location>
        <position position="115"/>
    </location>
    <ligand>
        <name>[4Fe-4S] cluster</name>
        <dbReference type="ChEBI" id="CHEBI:49883"/>
        <note>4Fe-4S-S-AdoMet</note>
    </ligand>
</feature>
<evidence type="ECO:0000256" key="6">
    <source>
        <dbReference type="ARBA" id="ARBA00022485"/>
    </source>
</evidence>
<keyword evidence="12" id="KW-0413">Isomerase</keyword>
<comment type="cofactor">
    <cofactor evidence="2 15">
        <name>pyridoxal 5'-phosphate</name>
        <dbReference type="ChEBI" id="CHEBI:597326"/>
    </cofactor>
</comment>
<evidence type="ECO:0000256" key="12">
    <source>
        <dbReference type="ARBA" id="ARBA00023235"/>
    </source>
</evidence>
<dbReference type="PANTHER" id="PTHR30538">
    <property type="entry name" value="LYSINE 2,3-AMINOMUTASE-RELATED"/>
    <property type="match status" value="1"/>
</dbReference>
<dbReference type="NCBIfam" id="TIGR03821">
    <property type="entry name" value="EFP_modif_epmB"/>
    <property type="match status" value="1"/>
</dbReference>
<dbReference type="PANTHER" id="PTHR30538:SF1">
    <property type="entry name" value="L-LYSINE 2,3-AMINOMUTASE"/>
    <property type="match status" value="1"/>
</dbReference>
<dbReference type="NCBIfam" id="TIGR00238">
    <property type="entry name" value="KamA family radical SAM protein"/>
    <property type="match status" value="1"/>
</dbReference>
<evidence type="ECO:0000256" key="10">
    <source>
        <dbReference type="ARBA" id="ARBA00023004"/>
    </source>
</evidence>
<dbReference type="RefSeq" id="WP_121121032.1">
    <property type="nucleotide sequence ID" value="NZ_CP016604.1"/>
</dbReference>
<dbReference type="InterPro" id="IPR007197">
    <property type="entry name" value="rSAM"/>
</dbReference>
<evidence type="ECO:0000259" key="16">
    <source>
        <dbReference type="PROSITE" id="PS51918"/>
    </source>
</evidence>
<sequence>MQILDSVKPQWLVDLAQAFNRPQDLLEYLELDPKAFEQDSAARQLFALRVPRPFAEKMQKKDRNDPLFLQAMSAQQEFLQAEGFVKDPLEEQHSPAPNILHKYHNRLLFMIKSSCAINCRYCFRRHFPYDEVKSGKETWKQSLQYIAEHSEIEEVILSGGDPLMAKDKEFDWLLDEFEKIKHLKTLRIHSRLPVVIPNRITSEFCERLSKSRLKVVLVTHVNHPNEIDEVFADKMAMLKRANVTLLNQSVLLKNINDDAQVLKALSDKLFQYGILPYYLHLLDKVEGASHFYIDDETAFEIYRALQRITSGYLVPKLAREIAFEPNKTLMAI</sequence>
<evidence type="ECO:0000256" key="3">
    <source>
        <dbReference type="ARBA" id="ARBA00001966"/>
    </source>
</evidence>
<comment type="similarity">
    <text evidence="4">Belongs to the radical SAM superfamily. KamA family.</text>
</comment>
<dbReference type="InterPro" id="IPR058240">
    <property type="entry name" value="rSAM_sf"/>
</dbReference>
<evidence type="ECO:0000256" key="14">
    <source>
        <dbReference type="PIRSR" id="PIRSR004911-1"/>
    </source>
</evidence>
<keyword evidence="18" id="KW-1185">Reference proteome</keyword>
<dbReference type="AlphaFoldDB" id="A0A420XHM9"/>
<name>A0A420XHM9_9PAST</name>
<gene>
    <name evidence="17" type="ORF">DES31_0165</name>
</gene>
<dbReference type="InterPro" id="IPR013785">
    <property type="entry name" value="Aldolase_TIM"/>
</dbReference>
<dbReference type="SUPFAM" id="SSF102114">
    <property type="entry name" value="Radical SAM enzymes"/>
    <property type="match status" value="1"/>
</dbReference>
<proteinExistence type="inferred from homology"/>
<comment type="caution">
    <text evidence="17">The sequence shown here is derived from an EMBL/GenBank/DDBJ whole genome shotgun (WGS) entry which is preliminary data.</text>
</comment>
<dbReference type="SFLD" id="SFLDG01070">
    <property type="entry name" value="PLP-dependent"/>
    <property type="match status" value="1"/>
</dbReference>
<feature type="modified residue" description="N6-(pyridoxal phosphate)lysine" evidence="15">
    <location>
        <position position="327"/>
    </location>
</feature>
<dbReference type="GO" id="GO:0016853">
    <property type="term" value="F:isomerase activity"/>
    <property type="evidence" value="ECO:0007669"/>
    <property type="project" value="UniProtKB-KW"/>
</dbReference>
<dbReference type="PROSITE" id="PS51918">
    <property type="entry name" value="RADICAL_SAM"/>
    <property type="match status" value="1"/>
</dbReference>
<dbReference type="Gene3D" id="3.20.20.70">
    <property type="entry name" value="Aldolase class I"/>
    <property type="match status" value="1"/>
</dbReference>
<evidence type="ECO:0000256" key="7">
    <source>
        <dbReference type="ARBA" id="ARBA00022691"/>
    </source>
</evidence>
<keyword evidence="7" id="KW-0949">S-adenosyl-L-methionine</keyword>
<dbReference type="PIRSF" id="PIRSF004911">
    <property type="entry name" value="DUF160"/>
    <property type="match status" value="1"/>
</dbReference>
<feature type="binding site" evidence="14">
    <location>
        <position position="119"/>
    </location>
    <ligand>
        <name>[4Fe-4S] cluster</name>
        <dbReference type="ChEBI" id="CHEBI:49883"/>
        <note>4Fe-4S-S-AdoMet</note>
    </ligand>
</feature>
<dbReference type="EMBL" id="RBJC01000004">
    <property type="protein sequence ID" value="RKR76857.1"/>
    <property type="molecule type" value="Genomic_DNA"/>
</dbReference>
<evidence type="ECO:0000256" key="5">
    <source>
        <dbReference type="ARBA" id="ARBA00022363"/>
    </source>
</evidence>
<evidence type="ECO:0000256" key="8">
    <source>
        <dbReference type="ARBA" id="ARBA00022723"/>
    </source>
</evidence>
<dbReference type="OrthoDB" id="9770937at2"/>
<keyword evidence="9 15" id="KW-0663">Pyridoxal phosphate</keyword>
<evidence type="ECO:0000256" key="15">
    <source>
        <dbReference type="PIRSR" id="PIRSR603739-50"/>
    </source>
</evidence>
<dbReference type="GO" id="GO:0046872">
    <property type="term" value="F:metal ion binding"/>
    <property type="evidence" value="ECO:0007669"/>
    <property type="project" value="UniProtKB-KW"/>
</dbReference>
<keyword evidence="8 14" id="KW-0479">Metal-binding</keyword>
<protein>
    <recommendedName>
        <fullName evidence="5">L-lysine 2,3-aminomutase</fullName>
    </recommendedName>
    <alternativeName>
        <fullName evidence="13">EF-P post-translational modification enzyme B</fullName>
    </alternativeName>
</protein>
<dbReference type="CDD" id="cd01335">
    <property type="entry name" value="Radical_SAM"/>
    <property type="match status" value="1"/>
</dbReference>
<evidence type="ECO:0000256" key="13">
    <source>
        <dbReference type="ARBA" id="ARBA00030756"/>
    </source>
</evidence>
<dbReference type="InterPro" id="IPR003739">
    <property type="entry name" value="Lys_aminomutase/Glu_NH3_mut"/>
</dbReference>
<evidence type="ECO:0000256" key="11">
    <source>
        <dbReference type="ARBA" id="ARBA00023014"/>
    </source>
</evidence>
<comment type="cofactor">
    <cofactor evidence="3">
        <name>[4Fe-4S] cluster</name>
        <dbReference type="ChEBI" id="CHEBI:49883"/>
    </cofactor>
</comment>
<comment type="catalytic activity">
    <reaction evidence="1">
        <text>L-lysine = D-beta-lysine</text>
        <dbReference type="Rhea" id="RHEA:44148"/>
        <dbReference type="ChEBI" id="CHEBI:32551"/>
        <dbReference type="ChEBI" id="CHEBI:84138"/>
    </reaction>
</comment>
<keyword evidence="10" id="KW-0408">Iron</keyword>
<reference evidence="17 18" key="1">
    <citation type="submission" date="2018-10" db="EMBL/GenBank/DDBJ databases">
        <title>Genomic Encyclopedia of Type Strains, Phase IV (KMG-IV): sequencing the most valuable type-strain genomes for metagenomic binning, comparative biology and taxonomic classification.</title>
        <authorList>
            <person name="Goeker M."/>
        </authorList>
    </citation>
    <scope>NUCLEOTIDE SEQUENCE [LARGE SCALE GENOMIC DNA]</scope>
    <source>
        <strain evidence="17 18">DSM 23800</strain>
    </source>
</reference>
<feature type="domain" description="Radical SAM core" evidence="16">
    <location>
        <begin position="101"/>
        <end position="324"/>
    </location>
</feature>
<organism evidence="17 18">
    <name type="scientific">Otariodibacter oris</name>
    <dbReference type="NCBI Taxonomy" id="1032623"/>
    <lineage>
        <taxon>Bacteria</taxon>
        <taxon>Pseudomonadati</taxon>
        <taxon>Pseudomonadota</taxon>
        <taxon>Gammaproteobacteria</taxon>
        <taxon>Pasteurellales</taxon>
        <taxon>Pasteurellaceae</taxon>
        <taxon>Otariodibacter</taxon>
    </lineage>
</organism>
<evidence type="ECO:0000256" key="2">
    <source>
        <dbReference type="ARBA" id="ARBA00001933"/>
    </source>
</evidence>
<dbReference type="SFLD" id="SFLDS00029">
    <property type="entry name" value="Radical_SAM"/>
    <property type="match status" value="1"/>
</dbReference>
<dbReference type="SFLD" id="SFLDF00314">
    <property type="entry name" value="L-lysine_2_3-aminomutase_(yjeK"/>
    <property type="match status" value="1"/>
</dbReference>
<evidence type="ECO:0000256" key="9">
    <source>
        <dbReference type="ARBA" id="ARBA00022898"/>
    </source>
</evidence>
<evidence type="ECO:0000256" key="4">
    <source>
        <dbReference type="ARBA" id="ARBA00008703"/>
    </source>
</evidence>
<accession>A0A420XHM9</accession>
<evidence type="ECO:0000256" key="1">
    <source>
        <dbReference type="ARBA" id="ARBA00001352"/>
    </source>
</evidence>
<evidence type="ECO:0000313" key="17">
    <source>
        <dbReference type="EMBL" id="RKR76857.1"/>
    </source>
</evidence>
<dbReference type="Proteomes" id="UP000280099">
    <property type="component" value="Unassembled WGS sequence"/>
</dbReference>
<dbReference type="InterPro" id="IPR022462">
    <property type="entry name" value="EpmB"/>
</dbReference>
<dbReference type="Pfam" id="PF04055">
    <property type="entry name" value="Radical_SAM"/>
    <property type="match status" value="1"/>
</dbReference>
<feature type="binding site" evidence="14">
    <location>
        <position position="122"/>
    </location>
    <ligand>
        <name>[4Fe-4S] cluster</name>
        <dbReference type="ChEBI" id="CHEBI:49883"/>
        <note>4Fe-4S-S-AdoMet</note>
    </ligand>
</feature>
<keyword evidence="6 14" id="KW-0004">4Fe-4S</keyword>